<dbReference type="InterPro" id="IPR016763">
    <property type="entry name" value="VAP"/>
</dbReference>
<feature type="transmembrane region" description="Helical" evidence="7">
    <location>
        <begin position="270"/>
        <end position="289"/>
    </location>
</feature>
<dbReference type="Pfam" id="PF00635">
    <property type="entry name" value="Motile_Sperm"/>
    <property type="match status" value="1"/>
</dbReference>
<dbReference type="GO" id="GO:0051685">
    <property type="term" value="P:maintenance of ER location"/>
    <property type="evidence" value="ECO:0007669"/>
    <property type="project" value="UniProtKB-ARBA"/>
</dbReference>
<dbReference type="GO" id="GO:0007009">
    <property type="term" value="P:plasma membrane organization"/>
    <property type="evidence" value="ECO:0007669"/>
    <property type="project" value="UniProtKB-ARBA"/>
</dbReference>
<dbReference type="FunCoup" id="A0A2T3BCK1">
    <property type="interactions" value="539"/>
</dbReference>
<dbReference type="FunFam" id="2.60.40.10:FF:000813">
    <property type="entry name" value="Vesicle-associated protein 1-1"/>
    <property type="match status" value="1"/>
</dbReference>
<feature type="compositionally biased region" description="Low complexity" evidence="6">
    <location>
        <begin position="188"/>
        <end position="218"/>
    </location>
</feature>
<protein>
    <recommendedName>
        <fullName evidence="8">MSP domain-containing protein</fullName>
    </recommendedName>
</protein>
<dbReference type="Proteomes" id="UP000241818">
    <property type="component" value="Unassembled WGS sequence"/>
</dbReference>
<dbReference type="PANTHER" id="PTHR10809:SF6">
    <property type="entry name" value="AT11025P-RELATED"/>
    <property type="match status" value="1"/>
</dbReference>
<keyword evidence="3 7" id="KW-0812">Transmembrane</keyword>
<dbReference type="OrthoDB" id="264603at2759"/>
<feature type="region of interest" description="Disordered" evidence="6">
    <location>
        <begin position="130"/>
        <end position="221"/>
    </location>
</feature>
<evidence type="ECO:0000256" key="3">
    <source>
        <dbReference type="ARBA" id="ARBA00022692"/>
    </source>
</evidence>
<comment type="similarity">
    <text evidence="2">Belongs to the VAMP-associated protein (VAP) (TC 9.B.17) family.</text>
</comment>
<keyword evidence="10" id="KW-1185">Reference proteome</keyword>
<proteinExistence type="inferred from homology"/>
<dbReference type="GO" id="GO:1902647">
    <property type="term" value="P:negative regulation of 1-phosphatidyl-1D-myo-inositol 4,5-bisphosphate biosynthetic process"/>
    <property type="evidence" value="ECO:0007669"/>
    <property type="project" value="UniProtKB-ARBA"/>
</dbReference>
<dbReference type="PANTHER" id="PTHR10809">
    <property type="entry name" value="VESICLE-ASSOCIATED MEMBRANE PROTEIN-ASSOCIATED PROTEIN"/>
    <property type="match status" value="1"/>
</dbReference>
<dbReference type="GO" id="GO:0033149">
    <property type="term" value="F:FFAT motif binding"/>
    <property type="evidence" value="ECO:0007669"/>
    <property type="project" value="TreeGrafter"/>
</dbReference>
<feature type="compositionally biased region" description="Polar residues" evidence="6">
    <location>
        <begin position="164"/>
        <end position="174"/>
    </location>
</feature>
<organism evidence="9 10">
    <name type="scientific">Amorphotheca resinae ATCC 22711</name>
    <dbReference type="NCBI Taxonomy" id="857342"/>
    <lineage>
        <taxon>Eukaryota</taxon>
        <taxon>Fungi</taxon>
        <taxon>Dikarya</taxon>
        <taxon>Ascomycota</taxon>
        <taxon>Pezizomycotina</taxon>
        <taxon>Leotiomycetes</taxon>
        <taxon>Helotiales</taxon>
        <taxon>Amorphothecaceae</taxon>
        <taxon>Amorphotheca</taxon>
    </lineage>
</organism>
<comment type="subcellular location">
    <subcellularLocation>
        <location evidence="1">Endoplasmic reticulum membrane</location>
        <topology evidence="1">Single-pass type IV membrane protein</topology>
    </subcellularLocation>
</comment>
<feature type="compositionally biased region" description="Polar residues" evidence="6">
    <location>
        <begin position="142"/>
        <end position="154"/>
    </location>
</feature>
<dbReference type="GO" id="GO:0090158">
    <property type="term" value="P:endoplasmic reticulum membrane organization"/>
    <property type="evidence" value="ECO:0007669"/>
    <property type="project" value="TreeGrafter"/>
</dbReference>
<dbReference type="InParanoid" id="A0A2T3BCK1"/>
<dbReference type="GO" id="GO:0160219">
    <property type="term" value="C:cortical endoplasmic reticulum membrane"/>
    <property type="evidence" value="ECO:0007669"/>
    <property type="project" value="UniProtKB-ARBA"/>
</dbReference>
<dbReference type="AlphaFoldDB" id="A0A2T3BCK1"/>
<evidence type="ECO:0000313" key="10">
    <source>
        <dbReference type="Proteomes" id="UP000241818"/>
    </source>
</evidence>
<dbReference type="RefSeq" id="XP_024724656.1">
    <property type="nucleotide sequence ID" value="XM_024862131.1"/>
</dbReference>
<evidence type="ECO:0000256" key="7">
    <source>
        <dbReference type="SAM" id="Phobius"/>
    </source>
</evidence>
<keyword evidence="4 7" id="KW-1133">Transmembrane helix</keyword>
<dbReference type="Gene3D" id="2.60.40.10">
    <property type="entry name" value="Immunoglobulins"/>
    <property type="match status" value="1"/>
</dbReference>
<evidence type="ECO:0000256" key="4">
    <source>
        <dbReference type="ARBA" id="ARBA00022989"/>
    </source>
</evidence>
<dbReference type="EMBL" id="KZ679006">
    <property type="protein sequence ID" value="PSS27131.1"/>
    <property type="molecule type" value="Genomic_DNA"/>
</dbReference>
<sequence>MSVEIEPTELGFQRPFTQEVSQILRIRNPNHTPIAFKVKTTAPKQYCVRPNSGRVEPGKEVEVTVLLQAMKQDPPLDAKCRDKFLVQSVAVTPDREFDNVGSIWQHVDDTERAYVQEKKIRVAYLPAGGAEKPAATPVKNGGYSSDGTHLSPSNIHPALRSPSPEETYTPNARSVSGPASKIEDEPSNAKSLADAKASASNPSSTSTSAPTLNSSSPSYEDMKAKLAEAQATIASYAQDGGLRLRKATQGESGDKTVDEVVNRIQEPQGVPLQVVAALCLISFLLAYLFF</sequence>
<evidence type="ECO:0000256" key="6">
    <source>
        <dbReference type="SAM" id="MobiDB-lite"/>
    </source>
</evidence>
<dbReference type="GO" id="GO:0001786">
    <property type="term" value="F:phosphatidylserine binding"/>
    <property type="evidence" value="ECO:0007669"/>
    <property type="project" value="UniProtKB-ARBA"/>
</dbReference>
<reference evidence="9 10" key="1">
    <citation type="journal article" date="2018" name="New Phytol.">
        <title>Comparative genomics and transcriptomics depict ericoid mycorrhizal fungi as versatile saprotrophs and plant mutualists.</title>
        <authorList>
            <person name="Martino E."/>
            <person name="Morin E."/>
            <person name="Grelet G.A."/>
            <person name="Kuo A."/>
            <person name="Kohler A."/>
            <person name="Daghino S."/>
            <person name="Barry K.W."/>
            <person name="Cichocki N."/>
            <person name="Clum A."/>
            <person name="Dockter R.B."/>
            <person name="Hainaut M."/>
            <person name="Kuo R.C."/>
            <person name="LaButti K."/>
            <person name="Lindahl B.D."/>
            <person name="Lindquist E.A."/>
            <person name="Lipzen A."/>
            <person name="Khouja H.R."/>
            <person name="Magnuson J."/>
            <person name="Murat C."/>
            <person name="Ohm R.A."/>
            <person name="Singer S.W."/>
            <person name="Spatafora J.W."/>
            <person name="Wang M."/>
            <person name="Veneault-Fourrey C."/>
            <person name="Henrissat B."/>
            <person name="Grigoriev I.V."/>
            <person name="Martin F.M."/>
            <person name="Perotto S."/>
        </authorList>
    </citation>
    <scope>NUCLEOTIDE SEQUENCE [LARGE SCALE GENOMIC DNA]</scope>
    <source>
        <strain evidence="9 10">ATCC 22711</strain>
    </source>
</reference>
<dbReference type="GO" id="GO:0005886">
    <property type="term" value="C:plasma membrane"/>
    <property type="evidence" value="ECO:0007669"/>
    <property type="project" value="TreeGrafter"/>
</dbReference>
<dbReference type="PIRSF" id="PIRSF019693">
    <property type="entry name" value="VAMP-associated"/>
    <property type="match status" value="1"/>
</dbReference>
<dbReference type="InterPro" id="IPR013783">
    <property type="entry name" value="Ig-like_fold"/>
</dbReference>
<evidence type="ECO:0000259" key="8">
    <source>
        <dbReference type="PROSITE" id="PS50202"/>
    </source>
</evidence>
<evidence type="ECO:0000256" key="2">
    <source>
        <dbReference type="ARBA" id="ARBA00008932"/>
    </source>
</evidence>
<dbReference type="GO" id="GO:0160214">
    <property type="term" value="F:endoplasmic reticulum-plasma membrane adaptor activity"/>
    <property type="evidence" value="ECO:0007669"/>
    <property type="project" value="UniProtKB-ARBA"/>
</dbReference>
<dbReference type="InterPro" id="IPR000535">
    <property type="entry name" value="MSP_dom"/>
</dbReference>
<dbReference type="SUPFAM" id="SSF49354">
    <property type="entry name" value="PapD-like"/>
    <property type="match status" value="1"/>
</dbReference>
<evidence type="ECO:0000256" key="1">
    <source>
        <dbReference type="ARBA" id="ARBA00004163"/>
    </source>
</evidence>
<dbReference type="GO" id="GO:0140506">
    <property type="term" value="F:endoplasmic reticulum-autophagosome adaptor activity"/>
    <property type="evidence" value="ECO:0007669"/>
    <property type="project" value="UniProtKB-ARBA"/>
</dbReference>
<evidence type="ECO:0000256" key="5">
    <source>
        <dbReference type="ARBA" id="ARBA00023136"/>
    </source>
</evidence>
<dbReference type="InterPro" id="IPR008962">
    <property type="entry name" value="PapD-like_sf"/>
</dbReference>
<evidence type="ECO:0000313" key="9">
    <source>
        <dbReference type="EMBL" id="PSS27131.1"/>
    </source>
</evidence>
<accession>A0A2T3BCK1</accession>
<dbReference type="PROSITE" id="PS50202">
    <property type="entry name" value="MSP"/>
    <property type="match status" value="1"/>
</dbReference>
<name>A0A2T3BCK1_AMORE</name>
<feature type="domain" description="MSP" evidence="8">
    <location>
        <begin position="2"/>
        <end position="125"/>
    </location>
</feature>
<dbReference type="GO" id="GO:0061817">
    <property type="term" value="P:endoplasmic reticulum-plasma membrane tethering"/>
    <property type="evidence" value="ECO:0007669"/>
    <property type="project" value="UniProtKB-ARBA"/>
</dbReference>
<dbReference type="GeneID" id="36570212"/>
<dbReference type="GO" id="GO:0061709">
    <property type="term" value="P:reticulophagy"/>
    <property type="evidence" value="ECO:0007669"/>
    <property type="project" value="UniProtKB-ARBA"/>
</dbReference>
<dbReference type="STRING" id="857342.A0A2T3BCK1"/>
<keyword evidence="5 7" id="KW-0472">Membrane</keyword>
<dbReference type="GO" id="GO:0035091">
    <property type="term" value="F:phosphatidylinositol binding"/>
    <property type="evidence" value="ECO:0007669"/>
    <property type="project" value="UniProtKB-ARBA"/>
</dbReference>
<gene>
    <name evidence="9" type="ORF">M430DRAFT_130335</name>
</gene>